<evidence type="ECO:0000313" key="5">
    <source>
        <dbReference type="EMBL" id="MDQ7250936.1"/>
    </source>
</evidence>
<keyword evidence="3" id="KW-0804">Transcription</keyword>
<gene>
    <name evidence="5" type="ORF">Q8A70_24835</name>
</gene>
<organism evidence="5 6">
    <name type="scientific">Dongia sedimenti</name>
    <dbReference type="NCBI Taxonomy" id="3064282"/>
    <lineage>
        <taxon>Bacteria</taxon>
        <taxon>Pseudomonadati</taxon>
        <taxon>Pseudomonadota</taxon>
        <taxon>Alphaproteobacteria</taxon>
        <taxon>Rhodospirillales</taxon>
        <taxon>Dongiaceae</taxon>
        <taxon>Dongia</taxon>
    </lineage>
</organism>
<accession>A0ABU0YT99</accession>
<dbReference type="PANTHER" id="PTHR46796">
    <property type="entry name" value="HTH-TYPE TRANSCRIPTIONAL ACTIVATOR RHAS-RELATED"/>
    <property type="match status" value="1"/>
</dbReference>
<keyword evidence="6" id="KW-1185">Reference proteome</keyword>
<evidence type="ECO:0000256" key="2">
    <source>
        <dbReference type="ARBA" id="ARBA00023125"/>
    </source>
</evidence>
<name>A0ABU0YT99_9PROT</name>
<feature type="domain" description="HTH araC/xylS-type" evidence="4">
    <location>
        <begin position="212"/>
        <end position="310"/>
    </location>
</feature>
<dbReference type="SMART" id="SM00342">
    <property type="entry name" value="HTH_ARAC"/>
    <property type="match status" value="1"/>
</dbReference>
<dbReference type="PRINTS" id="PR00032">
    <property type="entry name" value="HTHARAC"/>
</dbReference>
<evidence type="ECO:0000259" key="4">
    <source>
        <dbReference type="PROSITE" id="PS01124"/>
    </source>
</evidence>
<dbReference type="InterPro" id="IPR020449">
    <property type="entry name" value="Tscrpt_reg_AraC-type_HTH"/>
</dbReference>
<dbReference type="InterPro" id="IPR018062">
    <property type="entry name" value="HTH_AraC-typ_CS"/>
</dbReference>
<evidence type="ECO:0000256" key="1">
    <source>
        <dbReference type="ARBA" id="ARBA00023015"/>
    </source>
</evidence>
<dbReference type="Proteomes" id="UP001230156">
    <property type="component" value="Unassembled WGS sequence"/>
</dbReference>
<dbReference type="InterPro" id="IPR050204">
    <property type="entry name" value="AraC_XylS_family_regulators"/>
</dbReference>
<reference evidence="6" key="1">
    <citation type="submission" date="2023-08" db="EMBL/GenBank/DDBJ databases">
        <title>Rhodospirillaceae gen. nov., a novel taxon isolated from the Yangtze River Yuezi River estuary sludge.</title>
        <authorList>
            <person name="Ruan L."/>
        </authorList>
    </citation>
    <scope>NUCLEOTIDE SEQUENCE [LARGE SCALE GENOMIC DNA]</scope>
    <source>
        <strain evidence="6">R-7</strain>
    </source>
</reference>
<proteinExistence type="predicted"/>
<comment type="caution">
    <text evidence="5">The sequence shown here is derived from an EMBL/GenBank/DDBJ whole genome shotgun (WGS) entry which is preliminary data.</text>
</comment>
<dbReference type="PROSITE" id="PS01124">
    <property type="entry name" value="HTH_ARAC_FAMILY_2"/>
    <property type="match status" value="1"/>
</dbReference>
<dbReference type="EMBL" id="JAUYVI010000008">
    <property type="protein sequence ID" value="MDQ7250936.1"/>
    <property type="molecule type" value="Genomic_DNA"/>
</dbReference>
<keyword evidence="1" id="KW-0805">Transcription regulation</keyword>
<keyword evidence="2" id="KW-0238">DNA-binding</keyword>
<sequence length="313" mass="33606">MTLRSESGATKLATRPAERSGAVAVAALADTGQAIDFRSAVADFGIRLSSSGPRRVAEHAHDNIQISIPLGATIANVAWRARGGDLKHALARRGHALIVPARQRHAVAWKNRARFVNIHLSAATASDERYGFLRRIARLGEAHVVEDPFLARLGEIIVLRAAKQAGLDAAALESFRMIVETHVMNPYGASLADAAPVLAAAGDKGLSAPALKKVTAAIRGDLARDWTVDVLAGTVGLSAGHFSRSFRHATGASPRQWLIQQRIDAAIDRLLMTRDPLSEIAIACGFAEQAHFTRTFTRLVGTSPGAWRRRHQP</sequence>
<dbReference type="RefSeq" id="WP_379960803.1">
    <property type="nucleotide sequence ID" value="NZ_JAUYVI010000008.1"/>
</dbReference>
<dbReference type="InterPro" id="IPR009057">
    <property type="entry name" value="Homeodomain-like_sf"/>
</dbReference>
<evidence type="ECO:0000256" key="3">
    <source>
        <dbReference type="ARBA" id="ARBA00023163"/>
    </source>
</evidence>
<evidence type="ECO:0000313" key="6">
    <source>
        <dbReference type="Proteomes" id="UP001230156"/>
    </source>
</evidence>
<protein>
    <submittedName>
        <fullName evidence="5">AraC family transcriptional regulator</fullName>
    </submittedName>
</protein>
<dbReference type="SUPFAM" id="SSF46689">
    <property type="entry name" value="Homeodomain-like"/>
    <property type="match status" value="2"/>
</dbReference>
<dbReference type="PROSITE" id="PS00041">
    <property type="entry name" value="HTH_ARAC_FAMILY_1"/>
    <property type="match status" value="1"/>
</dbReference>
<dbReference type="InterPro" id="IPR018060">
    <property type="entry name" value="HTH_AraC"/>
</dbReference>
<dbReference type="Pfam" id="PF12833">
    <property type="entry name" value="HTH_18"/>
    <property type="match status" value="1"/>
</dbReference>
<dbReference type="Gene3D" id="1.10.10.60">
    <property type="entry name" value="Homeodomain-like"/>
    <property type="match status" value="2"/>
</dbReference>